<feature type="domain" description="DUF7792" evidence="2">
    <location>
        <begin position="3"/>
        <end position="126"/>
    </location>
</feature>
<sequence>MVKQTLGRAIQLADQVAKALDRAVVRSTDKSSIPELKSKAEELAGLLRQLSSIGLGTYDRPVRAIIGSVEQSLDRCLFLLLKHHCPKWIIIKIIKKRFPTLIPVVWFRKTSQLLDASISEMSWLIRFRKNKTNGGFGLTLPPITSNEPMLYLNLPPITANEPMLYLVWEEIAILHDPAESYQARSSAAVSLISIVKDLDVYRKLIIRECGVEALLKLMEEGPMEAKESAAAALGVVLYSSECAGKSVDVCKVFAKILSEGFTKVQAKVAFAVSLIAERNPKWQDAFAEHDVVRLLVGHLAFETVGVHSSKTHSNDSANADEDPDTIAKIKAMAAKALFRLAEKNSGICRILADSTALYSFAVLLEKGCEDAQLDSVNALMAIKEVAEKDADLRIRCDLSPNSPTWKYVVDQLLLKITEKTENSYFQISCIHAIENLARTFGSIETRMIGPLVQLLNGREFNVTEEACIALTKLACTDNYFRIEHSKAIISAGGVKHLIQILYDKKVLDALVLICYIALHVPDSEELAQAEVLAALTWASKLSFMTVYKELDRFLCNIPLHVPDWEELYQAGVVPMLVWETSGRYLSKEDTLRTLLQEAKSRLNLHQSKGSRGVN</sequence>
<evidence type="ECO:0000259" key="2">
    <source>
        <dbReference type="Pfam" id="PF25055"/>
    </source>
</evidence>
<dbReference type="EMBL" id="PJQY01001363">
    <property type="protein sequence ID" value="PQQ03254.1"/>
    <property type="molecule type" value="Genomic_DNA"/>
</dbReference>
<dbReference type="STRING" id="2094558.A0A314YG92"/>
<proteinExistence type="predicted"/>
<protein>
    <recommendedName>
        <fullName evidence="2">DUF7792 domain-containing protein</fullName>
    </recommendedName>
</protein>
<name>A0A314YG92_PRUYE</name>
<accession>A0A314YG92</accession>
<gene>
    <name evidence="3" type="ORF">Pyn_20711</name>
</gene>
<dbReference type="OrthoDB" id="1161310at2759"/>
<dbReference type="Proteomes" id="UP000250321">
    <property type="component" value="Unassembled WGS sequence"/>
</dbReference>
<comment type="caution">
    <text evidence="3">The sequence shown here is derived from an EMBL/GenBank/DDBJ whole genome shotgun (WGS) entry which is preliminary data.</text>
</comment>
<dbReference type="PANTHER" id="PTHR46168">
    <property type="entry name" value="ARMADILLO REPEAT ONLY 4"/>
    <property type="match status" value="1"/>
</dbReference>
<dbReference type="Pfam" id="PF25055">
    <property type="entry name" value="DUF7792"/>
    <property type="match status" value="1"/>
</dbReference>
<dbReference type="InterPro" id="IPR000225">
    <property type="entry name" value="Armadillo"/>
</dbReference>
<evidence type="ECO:0000313" key="3">
    <source>
        <dbReference type="EMBL" id="PQQ03254.1"/>
    </source>
</evidence>
<dbReference type="AlphaFoldDB" id="A0A314YG92"/>
<organism evidence="3 4">
    <name type="scientific">Prunus yedoensis var. nudiflora</name>
    <dbReference type="NCBI Taxonomy" id="2094558"/>
    <lineage>
        <taxon>Eukaryota</taxon>
        <taxon>Viridiplantae</taxon>
        <taxon>Streptophyta</taxon>
        <taxon>Embryophyta</taxon>
        <taxon>Tracheophyta</taxon>
        <taxon>Spermatophyta</taxon>
        <taxon>Magnoliopsida</taxon>
        <taxon>eudicotyledons</taxon>
        <taxon>Gunneridae</taxon>
        <taxon>Pentapetalae</taxon>
        <taxon>rosids</taxon>
        <taxon>fabids</taxon>
        <taxon>Rosales</taxon>
        <taxon>Rosaceae</taxon>
        <taxon>Amygdaloideae</taxon>
        <taxon>Amygdaleae</taxon>
        <taxon>Prunus</taxon>
    </lineage>
</organism>
<dbReference type="InterPro" id="IPR056694">
    <property type="entry name" value="DUF7792"/>
</dbReference>
<evidence type="ECO:0000256" key="1">
    <source>
        <dbReference type="ARBA" id="ARBA00022737"/>
    </source>
</evidence>
<dbReference type="InterPro" id="IPR016024">
    <property type="entry name" value="ARM-type_fold"/>
</dbReference>
<reference evidence="3 4" key="1">
    <citation type="submission" date="2018-02" db="EMBL/GenBank/DDBJ databases">
        <title>Draft genome of wild Prunus yedoensis var. nudiflora.</title>
        <authorList>
            <person name="Baek S."/>
            <person name="Kim J.-H."/>
            <person name="Choi K."/>
            <person name="Kim G.-B."/>
            <person name="Cho A."/>
            <person name="Jang H."/>
            <person name="Shin C.-H."/>
            <person name="Yu H.-J."/>
            <person name="Mun J.-H."/>
        </authorList>
    </citation>
    <scope>NUCLEOTIDE SEQUENCE [LARGE SCALE GENOMIC DNA]</scope>
    <source>
        <strain evidence="4">cv. Jeju island</strain>
        <tissue evidence="3">Leaf</tissue>
    </source>
</reference>
<dbReference type="Gene3D" id="1.25.10.10">
    <property type="entry name" value="Leucine-rich Repeat Variant"/>
    <property type="match status" value="2"/>
</dbReference>
<keyword evidence="1" id="KW-0677">Repeat</keyword>
<dbReference type="SMART" id="SM00185">
    <property type="entry name" value="ARM"/>
    <property type="match status" value="4"/>
</dbReference>
<evidence type="ECO:0000313" key="4">
    <source>
        <dbReference type="Proteomes" id="UP000250321"/>
    </source>
</evidence>
<dbReference type="InterPro" id="IPR011989">
    <property type="entry name" value="ARM-like"/>
</dbReference>
<dbReference type="PANTHER" id="PTHR46168:SF9">
    <property type="entry name" value="ARMADILLO REPEAT ONLY 2"/>
    <property type="match status" value="1"/>
</dbReference>
<keyword evidence="4" id="KW-1185">Reference proteome</keyword>
<dbReference type="SUPFAM" id="SSF48371">
    <property type="entry name" value="ARM repeat"/>
    <property type="match status" value="1"/>
</dbReference>